<keyword evidence="2" id="KW-1185">Reference proteome</keyword>
<reference evidence="2" key="1">
    <citation type="submission" date="2016-10" db="EMBL/GenBank/DDBJ databases">
        <authorList>
            <person name="Varghese N."/>
            <person name="Submissions S."/>
        </authorList>
    </citation>
    <scope>NUCLEOTIDE SEQUENCE [LARGE SCALE GENOMIC DNA]</scope>
    <source>
        <strain evidence="2">DSM 11005</strain>
    </source>
</reference>
<dbReference type="EMBL" id="FMYW01000015">
    <property type="protein sequence ID" value="SDC69396.1"/>
    <property type="molecule type" value="Genomic_DNA"/>
</dbReference>
<sequence>MRSPIFKRPTDDIHITRLATGKAVVRMYAAYIENPMKHGTVFTTANVVETVVYDRPDLEAHVLRHWKFYYDKAVQDEIKYLSALYGKVIREAQSTQPPGKKRDIEERANNYIRQIANGDTPFLIQQDFAKYLKQHI</sequence>
<gene>
    <name evidence="1" type="ORF">SAMN04487864_11518</name>
</gene>
<name>A0A1G6NQ17_9FIRM</name>
<evidence type="ECO:0000313" key="2">
    <source>
        <dbReference type="Proteomes" id="UP000198943"/>
    </source>
</evidence>
<proteinExistence type="predicted"/>
<dbReference type="Proteomes" id="UP000198943">
    <property type="component" value="Unassembled WGS sequence"/>
</dbReference>
<dbReference type="RefSeq" id="WP_143006006.1">
    <property type="nucleotide sequence ID" value="NZ_FMYW01000015.1"/>
</dbReference>
<protein>
    <submittedName>
        <fullName evidence="1">Uncharacterized protein</fullName>
    </submittedName>
</protein>
<accession>A0A1G6NQ17</accession>
<organism evidence="1 2">
    <name type="scientific">Succiniclasticum ruminis</name>
    <dbReference type="NCBI Taxonomy" id="40841"/>
    <lineage>
        <taxon>Bacteria</taxon>
        <taxon>Bacillati</taxon>
        <taxon>Bacillota</taxon>
        <taxon>Negativicutes</taxon>
        <taxon>Acidaminococcales</taxon>
        <taxon>Acidaminococcaceae</taxon>
        <taxon>Succiniclasticum</taxon>
    </lineage>
</organism>
<dbReference type="AlphaFoldDB" id="A0A1G6NQ17"/>
<evidence type="ECO:0000313" key="1">
    <source>
        <dbReference type="EMBL" id="SDC69396.1"/>
    </source>
</evidence>